<protein>
    <submittedName>
        <fullName evidence="1">Uncharacterized protein</fullName>
    </submittedName>
</protein>
<dbReference type="EMBL" id="JAHMHK010000003">
    <property type="protein sequence ID" value="MBU4693685.1"/>
    <property type="molecule type" value="Genomic_DNA"/>
</dbReference>
<comment type="caution">
    <text evidence="1">The sequence shown here is derived from an EMBL/GenBank/DDBJ whole genome shotgun (WGS) entry which is preliminary data.</text>
</comment>
<proteinExistence type="predicted"/>
<accession>A0ABS6DRP6</accession>
<sequence length="70" mass="8418">MAKSKYGVVYYRLRGSKNNYSKSINRCKVWKKVLEVIDYEQKRGHWDKIIVEQTKVIKVVKVVRDDEKKD</sequence>
<evidence type="ECO:0000313" key="1">
    <source>
        <dbReference type="EMBL" id="MBU4693685.1"/>
    </source>
</evidence>
<dbReference type="RefSeq" id="WP_216567849.1">
    <property type="nucleotide sequence ID" value="NZ_JAHMHK010000003.1"/>
</dbReference>
<organism evidence="1 2">
    <name type="scientific">Mycoplasma zalophidermidis</name>
    <dbReference type="NCBI Taxonomy" id="398174"/>
    <lineage>
        <taxon>Bacteria</taxon>
        <taxon>Bacillati</taxon>
        <taxon>Mycoplasmatota</taxon>
        <taxon>Mollicutes</taxon>
        <taxon>Mycoplasmataceae</taxon>
        <taxon>Mycoplasma</taxon>
    </lineage>
</organism>
<name>A0ABS6DRP6_9MOLU</name>
<evidence type="ECO:0000313" key="2">
    <source>
        <dbReference type="Proteomes" id="UP000812267"/>
    </source>
</evidence>
<gene>
    <name evidence="1" type="ORF">KQ878_02205</name>
</gene>
<reference evidence="1" key="1">
    <citation type="submission" date="2021-06" db="EMBL/GenBank/DDBJ databases">
        <title>Novel Mycoplasma species detected in California sea lions (Zalophus californianus) from the USA.</title>
        <authorList>
            <person name="Volokhov D.V."/>
            <person name="Furtak V.A."/>
            <person name="Zagorodnyaya T.A."/>
        </authorList>
    </citation>
    <scope>NUCLEOTIDE SEQUENCE [LARGE SCALE GENOMIC DNA]</scope>
    <source>
        <strain evidence="1">CSL 4779</strain>
    </source>
</reference>
<dbReference type="Proteomes" id="UP000812267">
    <property type="component" value="Unassembled WGS sequence"/>
</dbReference>
<keyword evidence="2" id="KW-1185">Reference proteome</keyword>